<protein>
    <recommendedName>
        <fullName evidence="2">CopL family metal-binding regulatory protein</fullName>
    </recommendedName>
</protein>
<reference evidence="1" key="1">
    <citation type="submission" date="2024-06" db="EMBL/GenBank/DDBJ databases">
        <authorList>
            <person name="Li S."/>
        </authorList>
    </citation>
    <scope>NUCLEOTIDE SEQUENCE</scope>
    <source>
        <strain evidence="1">SR10</strain>
    </source>
</reference>
<organism evidence="1">
    <name type="scientific">Lysobacter firmicutimachus</name>
    <dbReference type="NCBI Taxonomy" id="1792846"/>
    <lineage>
        <taxon>Bacteria</taxon>
        <taxon>Pseudomonadati</taxon>
        <taxon>Pseudomonadota</taxon>
        <taxon>Gammaproteobacteria</taxon>
        <taxon>Lysobacterales</taxon>
        <taxon>Lysobacteraceae</taxon>
        <taxon>Lysobacter</taxon>
    </lineage>
</organism>
<name>A0AAU8N1T5_9GAMM</name>
<evidence type="ECO:0008006" key="2">
    <source>
        <dbReference type="Google" id="ProtNLM"/>
    </source>
</evidence>
<dbReference type="EMBL" id="CP159925">
    <property type="protein sequence ID" value="XCO77043.1"/>
    <property type="molecule type" value="Genomic_DNA"/>
</dbReference>
<accession>A0AAU8N1T5</accession>
<dbReference type="RefSeq" id="WP_363800360.1">
    <property type="nucleotide sequence ID" value="NZ_CP159925.1"/>
</dbReference>
<dbReference type="AlphaFoldDB" id="A0AAU8N1T5"/>
<sequence>MPAVPALAAVLRCLAFGVLIAVMLVKPALAFASEAGEPVAAAVAGVHPGQPADAAPAAPHDEDGCGDTRWHLSHCCAMQAALLPRIQLGLSVERSTAPLPASAGVDAIRPTATPFRPPIRA</sequence>
<evidence type="ECO:0000313" key="1">
    <source>
        <dbReference type="EMBL" id="XCO77043.1"/>
    </source>
</evidence>
<proteinExistence type="predicted"/>
<gene>
    <name evidence="1" type="ORF">ABU614_09725</name>
</gene>